<dbReference type="AlphaFoldDB" id="A0A841IXP2"/>
<dbReference type="Pfam" id="PF02604">
    <property type="entry name" value="PhdYeFM_antitox"/>
    <property type="match status" value="1"/>
</dbReference>
<dbReference type="InterPro" id="IPR051405">
    <property type="entry name" value="phD/YefM_antitoxin"/>
</dbReference>
<name>A0A841IXP2_9ACTN</name>
<protein>
    <recommendedName>
        <fullName evidence="2">Antitoxin</fullName>
    </recommendedName>
</protein>
<proteinExistence type="inferred from homology"/>
<dbReference type="PANTHER" id="PTHR33713">
    <property type="entry name" value="ANTITOXIN YAFN-RELATED"/>
    <property type="match status" value="1"/>
</dbReference>
<evidence type="ECO:0000256" key="2">
    <source>
        <dbReference type="RuleBase" id="RU362080"/>
    </source>
</evidence>
<evidence type="ECO:0000256" key="1">
    <source>
        <dbReference type="ARBA" id="ARBA00009981"/>
    </source>
</evidence>
<organism evidence="3 4">
    <name type="scientific">Nocardiopsis algeriensis</name>
    <dbReference type="NCBI Taxonomy" id="1478215"/>
    <lineage>
        <taxon>Bacteria</taxon>
        <taxon>Bacillati</taxon>
        <taxon>Actinomycetota</taxon>
        <taxon>Actinomycetes</taxon>
        <taxon>Streptosporangiales</taxon>
        <taxon>Nocardiopsidaceae</taxon>
        <taxon>Nocardiopsis</taxon>
    </lineage>
</organism>
<comment type="caution">
    <text evidence="3">The sequence shown here is derived from an EMBL/GenBank/DDBJ whole genome shotgun (WGS) entry which is preliminary data.</text>
</comment>
<dbReference type="EMBL" id="JACHJO010000014">
    <property type="protein sequence ID" value="MBB6122046.1"/>
    <property type="molecule type" value="Genomic_DNA"/>
</dbReference>
<dbReference type="InterPro" id="IPR036165">
    <property type="entry name" value="YefM-like_sf"/>
</dbReference>
<dbReference type="Proteomes" id="UP000536604">
    <property type="component" value="Unassembled WGS sequence"/>
</dbReference>
<dbReference type="PANTHER" id="PTHR33713:SF6">
    <property type="entry name" value="ANTITOXIN YEFM"/>
    <property type="match status" value="1"/>
</dbReference>
<comment type="function">
    <text evidence="2">Antitoxin component of a type II toxin-antitoxin (TA) system.</text>
</comment>
<dbReference type="Gene3D" id="1.10.1220.170">
    <property type="match status" value="1"/>
</dbReference>
<evidence type="ECO:0000313" key="3">
    <source>
        <dbReference type="EMBL" id="MBB6122046.1"/>
    </source>
</evidence>
<gene>
    <name evidence="3" type="ORF">FHS13_004031</name>
</gene>
<reference evidence="3 4" key="1">
    <citation type="submission" date="2020-08" db="EMBL/GenBank/DDBJ databases">
        <title>Genomic Encyclopedia of Type Strains, Phase III (KMG-III): the genomes of soil and plant-associated and newly described type strains.</title>
        <authorList>
            <person name="Whitman W."/>
        </authorList>
    </citation>
    <scope>NUCLEOTIDE SEQUENCE [LARGE SCALE GENOMIC DNA]</scope>
    <source>
        <strain evidence="3 4">CECT 8712</strain>
    </source>
</reference>
<dbReference type="RefSeq" id="WP_184293487.1">
    <property type="nucleotide sequence ID" value="NZ_JACHJO010000014.1"/>
</dbReference>
<sequence length="93" mass="10412">MAMSASEARASFFPLLKRVNDDHDVVHITSRQYGNAVLMSEEDWRGWQETVYLLRSPANASRLLEAIARDQEGDHTSTVTMATDELTGLADDE</sequence>
<dbReference type="InterPro" id="IPR006442">
    <property type="entry name" value="Antitoxin_Phd/YefM"/>
</dbReference>
<dbReference type="Gene3D" id="3.40.1620.10">
    <property type="entry name" value="YefM-like domain"/>
    <property type="match status" value="1"/>
</dbReference>
<evidence type="ECO:0000313" key="4">
    <source>
        <dbReference type="Proteomes" id="UP000536604"/>
    </source>
</evidence>
<dbReference type="SUPFAM" id="SSF143120">
    <property type="entry name" value="YefM-like"/>
    <property type="match status" value="1"/>
</dbReference>
<keyword evidence="4" id="KW-1185">Reference proteome</keyword>
<comment type="similarity">
    <text evidence="1 2">Belongs to the phD/YefM antitoxin family.</text>
</comment>
<accession>A0A841IXP2</accession>
<dbReference type="NCBIfam" id="TIGR01552">
    <property type="entry name" value="phd_fam"/>
    <property type="match status" value="1"/>
</dbReference>